<reference evidence="2 3" key="1">
    <citation type="submission" date="2016-10" db="EMBL/GenBank/DDBJ databases">
        <authorList>
            <person name="de Groot N.N."/>
        </authorList>
    </citation>
    <scope>NUCLEOTIDE SEQUENCE [LARGE SCALE GENOMIC DNA]</scope>
    <source>
        <strain evidence="2 3">VTM1R29</strain>
    </source>
</reference>
<feature type="domain" description="HTH marR-type" evidence="1">
    <location>
        <begin position="3"/>
        <end position="137"/>
    </location>
</feature>
<accession>A0A1H7U781</accession>
<dbReference type="SMART" id="SM00347">
    <property type="entry name" value="HTH_MARR"/>
    <property type="match status" value="1"/>
</dbReference>
<dbReference type="InterPro" id="IPR036388">
    <property type="entry name" value="WH-like_DNA-bd_sf"/>
</dbReference>
<dbReference type="Gene3D" id="1.10.10.10">
    <property type="entry name" value="Winged helix-like DNA-binding domain superfamily/Winged helix DNA-binding domain"/>
    <property type="match status" value="1"/>
</dbReference>
<dbReference type="GO" id="GO:0003677">
    <property type="term" value="F:DNA binding"/>
    <property type="evidence" value="ECO:0007669"/>
    <property type="project" value="UniProtKB-KW"/>
</dbReference>
<keyword evidence="2" id="KW-0238">DNA-binding</keyword>
<dbReference type="InterPro" id="IPR039422">
    <property type="entry name" value="MarR/SlyA-like"/>
</dbReference>
<dbReference type="EMBL" id="FOBM01000001">
    <property type="protein sequence ID" value="SEL92833.1"/>
    <property type="molecule type" value="Genomic_DNA"/>
</dbReference>
<organism evidence="2 3">
    <name type="scientific">Streptococcus gallolyticus</name>
    <dbReference type="NCBI Taxonomy" id="315405"/>
    <lineage>
        <taxon>Bacteria</taxon>
        <taxon>Bacillati</taxon>
        <taxon>Bacillota</taxon>
        <taxon>Bacilli</taxon>
        <taxon>Lactobacillales</taxon>
        <taxon>Streptococcaceae</taxon>
        <taxon>Streptococcus</taxon>
    </lineage>
</organism>
<dbReference type="PANTHER" id="PTHR33164">
    <property type="entry name" value="TRANSCRIPTIONAL REGULATOR, MARR FAMILY"/>
    <property type="match status" value="1"/>
</dbReference>
<evidence type="ECO:0000313" key="2">
    <source>
        <dbReference type="EMBL" id="SEL92833.1"/>
    </source>
</evidence>
<proteinExistence type="predicted"/>
<dbReference type="InterPro" id="IPR036390">
    <property type="entry name" value="WH_DNA-bd_sf"/>
</dbReference>
<dbReference type="PANTHER" id="PTHR33164:SF101">
    <property type="entry name" value="TRANSCRIPTIONAL REPRESSOR MPRA"/>
    <property type="match status" value="1"/>
</dbReference>
<gene>
    <name evidence="2" type="ORF">SAMN04487839_101276</name>
</gene>
<dbReference type="AlphaFoldDB" id="A0A1H7U781"/>
<dbReference type="RefSeq" id="WP_074595443.1">
    <property type="nucleotide sequence ID" value="NZ_FNUH01000002.1"/>
</dbReference>
<evidence type="ECO:0000259" key="1">
    <source>
        <dbReference type="PROSITE" id="PS50995"/>
    </source>
</evidence>
<dbReference type="InterPro" id="IPR000835">
    <property type="entry name" value="HTH_MarR-typ"/>
</dbReference>
<dbReference type="SUPFAM" id="SSF46785">
    <property type="entry name" value="Winged helix' DNA-binding domain"/>
    <property type="match status" value="1"/>
</dbReference>
<protein>
    <submittedName>
        <fullName evidence="2">DNA-binding transcriptional regulator, MarR family</fullName>
    </submittedName>
</protein>
<name>A0A1H7U781_9STRE</name>
<dbReference type="GO" id="GO:0006950">
    <property type="term" value="P:response to stress"/>
    <property type="evidence" value="ECO:0007669"/>
    <property type="project" value="TreeGrafter"/>
</dbReference>
<dbReference type="PROSITE" id="PS50995">
    <property type="entry name" value="HTH_MARR_2"/>
    <property type="match status" value="1"/>
</dbReference>
<sequence length="156" mass="18296">MLKERITILLKKASLEAEKKQLPILKEVDLTVSQYKFLKYLYQRSNENTRLTDLEDFFSLTHPAAIDIIKILEKKDYVKRVVNPNDKRSKLIVLTEKAIKNKDFLIDLGQDMEDSVTENLTEEEIKQLTLLLKKILNCDTENLIEHNIKLPINKKE</sequence>
<dbReference type="PRINTS" id="PR00598">
    <property type="entry name" value="HTHMARR"/>
</dbReference>
<evidence type="ECO:0000313" key="3">
    <source>
        <dbReference type="Proteomes" id="UP000182764"/>
    </source>
</evidence>
<dbReference type="Proteomes" id="UP000182764">
    <property type="component" value="Unassembled WGS sequence"/>
</dbReference>
<dbReference type="Pfam" id="PF01047">
    <property type="entry name" value="MarR"/>
    <property type="match status" value="1"/>
</dbReference>
<dbReference type="GO" id="GO:0003700">
    <property type="term" value="F:DNA-binding transcription factor activity"/>
    <property type="evidence" value="ECO:0007669"/>
    <property type="project" value="InterPro"/>
</dbReference>